<organism evidence="6 7">
    <name type="scientific">Cephus cinctus</name>
    <name type="common">Wheat stem sawfly</name>
    <dbReference type="NCBI Taxonomy" id="211228"/>
    <lineage>
        <taxon>Eukaryota</taxon>
        <taxon>Metazoa</taxon>
        <taxon>Ecdysozoa</taxon>
        <taxon>Arthropoda</taxon>
        <taxon>Hexapoda</taxon>
        <taxon>Insecta</taxon>
        <taxon>Pterygota</taxon>
        <taxon>Neoptera</taxon>
        <taxon>Endopterygota</taxon>
        <taxon>Hymenoptera</taxon>
        <taxon>Cephoidea</taxon>
        <taxon>Cephidae</taxon>
        <taxon>Cephus</taxon>
    </lineage>
</organism>
<reference evidence="7" key="1">
    <citation type="submission" date="2025-08" db="UniProtKB">
        <authorList>
            <consortium name="RefSeq"/>
        </authorList>
    </citation>
    <scope>IDENTIFICATION</scope>
</reference>
<dbReference type="Proteomes" id="UP000694920">
    <property type="component" value="Unplaced"/>
</dbReference>
<keyword evidence="5" id="KW-0812">Transmembrane</keyword>
<evidence type="ECO:0000256" key="1">
    <source>
        <dbReference type="ARBA" id="ARBA00022593"/>
    </source>
</evidence>
<dbReference type="GeneID" id="107272539"/>
<evidence type="ECO:0000256" key="2">
    <source>
        <dbReference type="ARBA" id="ARBA00023136"/>
    </source>
</evidence>
<gene>
    <name evidence="7" type="primary">LOC107272539</name>
</gene>
<proteinExistence type="predicted"/>
<keyword evidence="2 5" id="KW-0472">Membrane</keyword>
<name>A0AAJ7FRX5_CEPCN</name>
<dbReference type="PANTHER" id="PTHR12652:SF50">
    <property type="entry name" value="PEROXIN 11"/>
    <property type="match status" value="1"/>
</dbReference>
<keyword evidence="1" id="KW-0962">Peroxisome biogenesis</keyword>
<feature type="transmembrane region" description="Helical" evidence="5">
    <location>
        <begin position="16"/>
        <end position="36"/>
    </location>
</feature>
<evidence type="ECO:0000256" key="5">
    <source>
        <dbReference type="SAM" id="Phobius"/>
    </source>
</evidence>
<sequence length="262" mass="30043">MISWGQAPDTLGTVRINILVLSAILTPLSSCTWRYAQFNLKRTTYYRELLQYGSRACWYYAQNGHSSTHSIDVLKSLEYTFSSFRKLLRMGTFLDSLYSALKIMKYPDLIVRVTLTMSKISNALFLLADHIIWIGRAGVFQVNIEKWSNVANRYWLMTIIMNLVRDVYEIVQIIERKSMSSRNRTSLTLQNNILQQCYYILRVEDHKDVLVDFVKNGCDLFIPLTALGYTRLSPGVIGLLGFISSAVGLYSLVYPMTKLSPS</sequence>
<dbReference type="CTD" id="36758"/>
<evidence type="ECO:0000256" key="3">
    <source>
        <dbReference type="ARBA" id="ARBA00023140"/>
    </source>
</evidence>
<dbReference type="InterPro" id="IPR008733">
    <property type="entry name" value="PEX11"/>
</dbReference>
<evidence type="ECO:0000313" key="7">
    <source>
        <dbReference type="RefSeq" id="XP_015605271.1"/>
    </source>
</evidence>
<dbReference type="KEGG" id="ccin:107272539"/>
<dbReference type="GO" id="GO:0005778">
    <property type="term" value="C:peroxisomal membrane"/>
    <property type="evidence" value="ECO:0007669"/>
    <property type="project" value="UniProtKB-SubCell"/>
</dbReference>
<accession>A0AAJ7FRX5</accession>
<dbReference type="GO" id="GO:0016559">
    <property type="term" value="P:peroxisome fission"/>
    <property type="evidence" value="ECO:0007669"/>
    <property type="project" value="InterPro"/>
</dbReference>
<comment type="subcellular location">
    <subcellularLocation>
        <location evidence="4">Peroxisome membrane</location>
    </subcellularLocation>
</comment>
<dbReference type="RefSeq" id="XP_015605271.1">
    <property type="nucleotide sequence ID" value="XM_015749785.2"/>
</dbReference>
<dbReference type="Pfam" id="PF05648">
    <property type="entry name" value="PEX11"/>
    <property type="match status" value="1"/>
</dbReference>
<protein>
    <submittedName>
        <fullName evidence="7">Peroxisomal membrane protein 11B isoform X1</fullName>
    </submittedName>
</protein>
<evidence type="ECO:0000256" key="4">
    <source>
        <dbReference type="ARBA" id="ARBA00046271"/>
    </source>
</evidence>
<keyword evidence="5" id="KW-1133">Transmembrane helix</keyword>
<keyword evidence="3" id="KW-0576">Peroxisome</keyword>
<dbReference type="AlphaFoldDB" id="A0AAJ7FRX5"/>
<keyword evidence="6" id="KW-1185">Reference proteome</keyword>
<feature type="transmembrane region" description="Helical" evidence="5">
    <location>
        <begin position="236"/>
        <end position="256"/>
    </location>
</feature>
<evidence type="ECO:0000313" key="6">
    <source>
        <dbReference type="Proteomes" id="UP000694920"/>
    </source>
</evidence>
<dbReference type="PANTHER" id="PTHR12652">
    <property type="entry name" value="PEROXISOMAL BIOGENESIS FACTOR 11"/>
    <property type="match status" value="1"/>
</dbReference>